<name>A0A1C3XUE7_9BRAD</name>
<evidence type="ECO:0008006" key="3">
    <source>
        <dbReference type="Google" id="ProtNLM"/>
    </source>
</evidence>
<sequence length="112" mass="12442">MGKLRNAVAIADAGREGEVRFFGEVDASATNMRRVLERIANRFDRVHFCYEAGPTGYGLYRLIRSLGHECTVVAPSLIPRKAGDRVKTNRRDAVSLARLLRAGELTAVWVPD</sequence>
<accession>A0A1C3XUE7</accession>
<keyword evidence="2" id="KW-1185">Reference proteome</keyword>
<organism evidence="1 2">
    <name type="scientific">Bradyrhizobium shewense</name>
    <dbReference type="NCBI Taxonomy" id="1761772"/>
    <lineage>
        <taxon>Bacteria</taxon>
        <taxon>Pseudomonadati</taxon>
        <taxon>Pseudomonadota</taxon>
        <taxon>Alphaproteobacteria</taxon>
        <taxon>Hyphomicrobiales</taxon>
        <taxon>Nitrobacteraceae</taxon>
        <taxon>Bradyrhizobium</taxon>
    </lineage>
</organism>
<protein>
    <recommendedName>
        <fullName evidence="3">Transposase</fullName>
    </recommendedName>
</protein>
<evidence type="ECO:0000313" key="1">
    <source>
        <dbReference type="EMBL" id="SCB55835.1"/>
    </source>
</evidence>
<proteinExistence type="predicted"/>
<evidence type="ECO:0000313" key="2">
    <source>
        <dbReference type="Proteomes" id="UP000199184"/>
    </source>
</evidence>
<dbReference type="Proteomes" id="UP000199184">
    <property type="component" value="Unassembled WGS sequence"/>
</dbReference>
<reference evidence="2" key="1">
    <citation type="submission" date="2016-08" db="EMBL/GenBank/DDBJ databases">
        <authorList>
            <person name="Varghese N."/>
            <person name="Submissions Spin"/>
        </authorList>
    </citation>
    <scope>NUCLEOTIDE SEQUENCE [LARGE SCALE GENOMIC DNA]</scope>
    <source>
        <strain evidence="2">ERR11</strain>
    </source>
</reference>
<gene>
    <name evidence="1" type="ORF">GA0061098_105616</name>
</gene>
<dbReference type="EMBL" id="FMAI01000056">
    <property type="protein sequence ID" value="SCB55835.1"/>
    <property type="molecule type" value="Genomic_DNA"/>
</dbReference>
<dbReference type="AlphaFoldDB" id="A0A1C3XUE7"/>